<dbReference type="PANTHER" id="PTHR23355">
    <property type="entry name" value="RIBONUCLEASE"/>
    <property type="match status" value="1"/>
</dbReference>
<dbReference type="EMBL" id="RBID01000018">
    <property type="protein sequence ID" value="RKQ54719.1"/>
    <property type="molecule type" value="Genomic_DNA"/>
</dbReference>
<evidence type="ECO:0000256" key="1">
    <source>
        <dbReference type="ARBA" id="ARBA00001849"/>
    </source>
</evidence>
<comment type="subcellular location">
    <subcellularLocation>
        <location evidence="2 8">Cytoplasm</location>
    </subcellularLocation>
</comment>
<dbReference type="InterPro" id="IPR040476">
    <property type="entry name" value="CSD2"/>
</dbReference>
<evidence type="ECO:0000256" key="5">
    <source>
        <dbReference type="ARBA" id="ARBA00022801"/>
    </source>
</evidence>
<dbReference type="InterPro" id="IPR012340">
    <property type="entry name" value="NA-bd_OB-fold"/>
</dbReference>
<dbReference type="RefSeq" id="WP_120811932.1">
    <property type="nucleotide sequence ID" value="NZ_RBID01000018.1"/>
</dbReference>
<evidence type="ECO:0000256" key="7">
    <source>
        <dbReference type="ARBA" id="ARBA00022884"/>
    </source>
</evidence>
<dbReference type="InterPro" id="IPR050180">
    <property type="entry name" value="RNR_Ribonuclease"/>
</dbReference>
<comment type="caution">
    <text evidence="11">The sequence shown here is derived from an EMBL/GenBank/DDBJ whole genome shotgun (WGS) entry which is preliminary data.</text>
</comment>
<keyword evidence="6 8" id="KW-0269">Exonuclease</keyword>
<evidence type="ECO:0000256" key="2">
    <source>
        <dbReference type="ARBA" id="ARBA00004496"/>
    </source>
</evidence>
<evidence type="ECO:0000256" key="9">
    <source>
        <dbReference type="SAM" id="MobiDB-lite"/>
    </source>
</evidence>
<dbReference type="SUPFAM" id="SSF50249">
    <property type="entry name" value="Nucleic acid-binding proteins"/>
    <property type="match status" value="4"/>
</dbReference>
<keyword evidence="7 8" id="KW-0694">RNA-binding</keyword>
<dbReference type="InterPro" id="IPR001900">
    <property type="entry name" value="RNase_II/R"/>
</dbReference>
<dbReference type="Pfam" id="PF17876">
    <property type="entry name" value="CSD2"/>
    <property type="match status" value="1"/>
</dbReference>
<dbReference type="EC" id="3.1.13.1" evidence="8"/>
<dbReference type="NCBIfam" id="TIGR00358">
    <property type="entry name" value="3_prime_RNase"/>
    <property type="match status" value="1"/>
</dbReference>
<dbReference type="SMART" id="SM00357">
    <property type="entry name" value="CSP"/>
    <property type="match status" value="1"/>
</dbReference>
<dbReference type="Pfam" id="PF00575">
    <property type="entry name" value="S1"/>
    <property type="match status" value="1"/>
</dbReference>
<reference evidence="11 12" key="1">
    <citation type="submission" date="2018-10" db="EMBL/GenBank/DDBJ databases">
        <title>Genomic Encyclopedia of Type Strains, Phase IV (KMG-IV): sequencing the most valuable type-strain genomes for metagenomic binning, comparative biology and taxonomic classification.</title>
        <authorList>
            <person name="Goeker M."/>
        </authorList>
    </citation>
    <scope>NUCLEOTIDE SEQUENCE [LARGE SCALE GENOMIC DNA]</scope>
    <source>
        <strain evidence="11 12">DSM 3303</strain>
    </source>
</reference>
<dbReference type="InterPro" id="IPR003029">
    <property type="entry name" value="S1_domain"/>
</dbReference>
<dbReference type="InterPro" id="IPR011805">
    <property type="entry name" value="RNase_R"/>
</dbReference>
<dbReference type="CDD" id="cd04471">
    <property type="entry name" value="S1_RNase_R"/>
    <property type="match status" value="1"/>
</dbReference>
<dbReference type="Pfam" id="PF08206">
    <property type="entry name" value="OB_RNB"/>
    <property type="match status" value="1"/>
</dbReference>
<evidence type="ECO:0000256" key="4">
    <source>
        <dbReference type="ARBA" id="ARBA00022722"/>
    </source>
</evidence>
<keyword evidence="5 8" id="KW-0378">Hydrolase</keyword>
<keyword evidence="4 8" id="KW-0540">Nuclease</keyword>
<feature type="domain" description="S1 motif" evidence="10">
    <location>
        <begin position="639"/>
        <end position="722"/>
    </location>
</feature>
<evidence type="ECO:0000256" key="6">
    <source>
        <dbReference type="ARBA" id="ARBA00022839"/>
    </source>
</evidence>
<dbReference type="PROSITE" id="PS50126">
    <property type="entry name" value="S1"/>
    <property type="match status" value="1"/>
</dbReference>
<keyword evidence="3 8" id="KW-0963">Cytoplasm</keyword>
<dbReference type="InterPro" id="IPR004476">
    <property type="entry name" value="RNase_II/RNase_R"/>
</dbReference>
<dbReference type="NCBIfam" id="TIGR02063">
    <property type="entry name" value="RNase_R"/>
    <property type="match status" value="1"/>
</dbReference>
<proteinExistence type="inferred from homology"/>
<dbReference type="Gene3D" id="2.40.50.140">
    <property type="entry name" value="Nucleic acid-binding proteins"/>
    <property type="match status" value="2"/>
</dbReference>
<name>A0A495B157_VOGIN</name>
<dbReference type="SMART" id="SM00955">
    <property type="entry name" value="RNB"/>
    <property type="match status" value="1"/>
</dbReference>
<dbReference type="InterPro" id="IPR013223">
    <property type="entry name" value="RNase_B_OB_dom"/>
</dbReference>
<dbReference type="Proteomes" id="UP000279384">
    <property type="component" value="Unassembled WGS sequence"/>
</dbReference>
<protein>
    <recommendedName>
        <fullName evidence="8">Ribonuclease R</fullName>
        <shortName evidence="8">RNase R</shortName>
        <ecNumber evidence="8">3.1.13.1</ecNumber>
    </recommendedName>
</protein>
<comment type="catalytic activity">
    <reaction evidence="1 8">
        <text>Exonucleolytic cleavage in the 3'- to 5'-direction to yield nucleoside 5'-phosphates.</text>
        <dbReference type="EC" id="3.1.13.1"/>
    </reaction>
</comment>
<evidence type="ECO:0000256" key="8">
    <source>
        <dbReference type="HAMAP-Rule" id="MF_01895"/>
    </source>
</evidence>
<comment type="similarity">
    <text evidence="8">Belongs to the RNR ribonuclease family. RNase R subfamily.</text>
</comment>
<dbReference type="SMART" id="SM00316">
    <property type="entry name" value="S1"/>
    <property type="match status" value="1"/>
</dbReference>
<evidence type="ECO:0000259" key="10">
    <source>
        <dbReference type="PROSITE" id="PS50126"/>
    </source>
</evidence>
<sequence length="835" mass="92616">MVITKKSSPESAIRLSDPFLEREKSQYNNPLPSREFVLQILAQQGVPMQFGELAAVLEITDEEQPLFERRLRAMERAGQVLINRKGEVCVADKLDLLPCRVSGHKDGFGFAVPDGVSGEDIYLPEREMRKAMHGDHVMVRLAGTDRRGRREGRIVEVLERAQSTLVARAYFDHGVGVAKAEDRRIGQELLLEPEGHGGAGHGQVVMLEIVSYPDEHRPAIAKVIEVLGNYADPGMEIEVALRKHDLPHVFSDAALAQAAATPAKVRKKDLDKSRVDLRSLPLVTIDGETARDFDDAVFAERQGKGFRLVVAIADVSHYVQPGDALDGDAVARGTSVYFPRRVIPMLPEALSNGICSLNANVDRLCMVADMQISAKGKIKGYRFYPAVMNSKARLTYTQVWDWLQKGSDSPLLPQLQTLHQLFQVLLAARTRRGAIEFESVETQMVFNEHGKIDKIVPVTRNDAHRLIEECMLAANVCAADILLKNRHKCLFRIHEGPTPEKLLNLRNYLRLLGLALGGEDKPTPKDYADLAERVVLRPDAPVVQTMMLRSMQQAVYAPDNVGHFGLAYDAYTHFTSPIRRYPDLLVHRAIKAVLAGGKYKPGKWLALGEHCSMTERRADDASREVQAWLKTYYMQDKVGEVFSGKISAVTGFGVFVLLDDLYVEGLLHISELGKDYFHFKKEQQAIVGEKSGLQYRLGDAVQVRVVRANLETVQVEFALATRSVPAAGEEKAPAKRKSSRSRSKAKPPAVMAAVEEVSPLAEEVAPTESQPPAPTRRQPARNRRAKPAVTPQAVVADVVPPAETPEPVSTSVIESTPEPVVVERAKRPPRRRRTP</sequence>
<feature type="compositionally biased region" description="Low complexity" evidence="9">
    <location>
        <begin position="787"/>
        <end position="808"/>
    </location>
</feature>
<evidence type="ECO:0000313" key="12">
    <source>
        <dbReference type="Proteomes" id="UP000279384"/>
    </source>
</evidence>
<dbReference type="GO" id="GO:0005829">
    <property type="term" value="C:cytosol"/>
    <property type="evidence" value="ECO:0007669"/>
    <property type="project" value="TreeGrafter"/>
</dbReference>
<dbReference type="AlphaFoldDB" id="A0A495B157"/>
<dbReference type="HAMAP" id="MF_01895">
    <property type="entry name" value="RNase_R"/>
    <property type="match status" value="1"/>
</dbReference>
<comment type="function">
    <text evidence="8">3'-5' exoribonuclease that releases 5'-nucleoside monophosphates and is involved in maturation of structured RNAs.</text>
</comment>
<organism evidence="11 12">
    <name type="scientific">Vogesella indigofera</name>
    <name type="common">Pseudomonas indigofera</name>
    <dbReference type="NCBI Taxonomy" id="45465"/>
    <lineage>
        <taxon>Bacteria</taxon>
        <taxon>Pseudomonadati</taxon>
        <taxon>Pseudomonadota</taxon>
        <taxon>Betaproteobacteria</taxon>
        <taxon>Neisseriales</taxon>
        <taxon>Chromobacteriaceae</taxon>
        <taxon>Vogesella</taxon>
    </lineage>
</organism>
<gene>
    <name evidence="8" type="primary">rnr</name>
    <name evidence="11" type="ORF">C8E02_2977</name>
</gene>
<dbReference type="PROSITE" id="PS01175">
    <property type="entry name" value="RIBONUCLEASE_II"/>
    <property type="match status" value="1"/>
</dbReference>
<dbReference type="GO" id="GO:0006402">
    <property type="term" value="P:mRNA catabolic process"/>
    <property type="evidence" value="ECO:0007669"/>
    <property type="project" value="TreeGrafter"/>
</dbReference>
<evidence type="ECO:0000313" key="11">
    <source>
        <dbReference type="EMBL" id="RKQ54719.1"/>
    </source>
</evidence>
<dbReference type="GO" id="GO:0003723">
    <property type="term" value="F:RNA binding"/>
    <property type="evidence" value="ECO:0007669"/>
    <property type="project" value="UniProtKB-UniRule"/>
</dbReference>
<evidence type="ECO:0000256" key="3">
    <source>
        <dbReference type="ARBA" id="ARBA00022490"/>
    </source>
</evidence>
<accession>A0A495B157</accession>
<feature type="region of interest" description="Disordered" evidence="9">
    <location>
        <begin position="726"/>
        <end position="835"/>
    </location>
</feature>
<dbReference type="InterPro" id="IPR022966">
    <property type="entry name" value="RNase_II/R_CS"/>
</dbReference>
<dbReference type="PANTHER" id="PTHR23355:SF9">
    <property type="entry name" value="DIS3-LIKE EXONUCLEASE 2"/>
    <property type="match status" value="1"/>
</dbReference>
<dbReference type="GO" id="GO:0008859">
    <property type="term" value="F:exoribonuclease II activity"/>
    <property type="evidence" value="ECO:0007669"/>
    <property type="project" value="UniProtKB-UniRule"/>
</dbReference>
<dbReference type="InterPro" id="IPR011129">
    <property type="entry name" value="CSD"/>
</dbReference>
<dbReference type="Pfam" id="PF00773">
    <property type="entry name" value="RNB"/>
    <property type="match status" value="1"/>
</dbReference>
<feature type="compositionally biased region" description="Basic residues" evidence="9">
    <location>
        <begin position="734"/>
        <end position="745"/>
    </location>
</feature>